<evidence type="ECO:0000256" key="3">
    <source>
        <dbReference type="ARBA" id="ARBA00022475"/>
    </source>
</evidence>
<comment type="subcellular location">
    <subcellularLocation>
        <location evidence="1">Cell membrane</location>
        <topology evidence="1">Multi-pass membrane protein</topology>
    </subcellularLocation>
</comment>
<feature type="transmembrane region" description="Helical" evidence="7">
    <location>
        <begin position="241"/>
        <end position="263"/>
    </location>
</feature>
<feature type="transmembrane region" description="Helical" evidence="7">
    <location>
        <begin position="94"/>
        <end position="116"/>
    </location>
</feature>
<keyword evidence="9" id="KW-1185">Reference proteome</keyword>
<feature type="transmembrane region" description="Helical" evidence="7">
    <location>
        <begin position="275"/>
        <end position="295"/>
    </location>
</feature>
<keyword evidence="3" id="KW-1003">Cell membrane</keyword>
<gene>
    <name evidence="8" type="ORF">V3851_16665</name>
</gene>
<feature type="transmembrane region" description="Helical" evidence="7">
    <location>
        <begin position="29"/>
        <end position="52"/>
    </location>
</feature>
<dbReference type="RefSeq" id="WP_331847680.1">
    <property type="nucleotide sequence ID" value="NZ_JAZHPZ010000008.1"/>
</dbReference>
<dbReference type="SUPFAM" id="SSF103473">
    <property type="entry name" value="MFS general substrate transporter"/>
    <property type="match status" value="1"/>
</dbReference>
<dbReference type="EMBL" id="JAZHPZ010000008">
    <property type="protein sequence ID" value="MEF2967461.1"/>
    <property type="molecule type" value="Genomic_DNA"/>
</dbReference>
<dbReference type="PANTHER" id="PTHR43266">
    <property type="entry name" value="MACROLIDE-EFFLUX PROTEIN"/>
    <property type="match status" value="1"/>
</dbReference>
<feature type="transmembrane region" description="Helical" evidence="7">
    <location>
        <begin position="329"/>
        <end position="355"/>
    </location>
</feature>
<dbReference type="Gene3D" id="1.20.1250.20">
    <property type="entry name" value="MFS general substrate transporter like domains"/>
    <property type="match status" value="1"/>
</dbReference>
<name>A0ABU7VUL7_9BACL</name>
<keyword evidence="4 7" id="KW-0812">Transmembrane</keyword>
<dbReference type="Pfam" id="PF07690">
    <property type="entry name" value="MFS_1"/>
    <property type="match status" value="1"/>
</dbReference>
<keyword evidence="2" id="KW-0813">Transport</keyword>
<dbReference type="InterPro" id="IPR036259">
    <property type="entry name" value="MFS_trans_sf"/>
</dbReference>
<feature type="transmembrane region" description="Helical" evidence="7">
    <location>
        <begin position="396"/>
        <end position="416"/>
    </location>
</feature>
<dbReference type="CDD" id="cd06173">
    <property type="entry name" value="MFS_MefA_like"/>
    <property type="match status" value="1"/>
</dbReference>
<feature type="transmembrane region" description="Helical" evidence="7">
    <location>
        <begin position="302"/>
        <end position="323"/>
    </location>
</feature>
<keyword evidence="6 7" id="KW-0472">Membrane</keyword>
<evidence type="ECO:0000256" key="7">
    <source>
        <dbReference type="SAM" id="Phobius"/>
    </source>
</evidence>
<accession>A0ABU7VUL7</accession>
<organism evidence="8 9">
    <name type="scientific">Paenibacillus haidiansis</name>
    <dbReference type="NCBI Taxonomy" id="1574488"/>
    <lineage>
        <taxon>Bacteria</taxon>
        <taxon>Bacillati</taxon>
        <taxon>Bacillota</taxon>
        <taxon>Bacilli</taxon>
        <taxon>Bacillales</taxon>
        <taxon>Paenibacillaceae</taxon>
        <taxon>Paenibacillus</taxon>
    </lineage>
</organism>
<evidence type="ECO:0000256" key="1">
    <source>
        <dbReference type="ARBA" id="ARBA00004651"/>
    </source>
</evidence>
<dbReference type="PANTHER" id="PTHR43266:SF2">
    <property type="entry name" value="MAJOR FACILITATOR SUPERFAMILY (MFS) PROFILE DOMAIN-CONTAINING PROTEIN"/>
    <property type="match status" value="1"/>
</dbReference>
<dbReference type="Proteomes" id="UP001306950">
    <property type="component" value="Unassembled WGS sequence"/>
</dbReference>
<dbReference type="InterPro" id="IPR011701">
    <property type="entry name" value="MFS"/>
</dbReference>
<feature type="transmembrane region" description="Helical" evidence="7">
    <location>
        <begin position="58"/>
        <end position="82"/>
    </location>
</feature>
<keyword evidence="5 7" id="KW-1133">Transmembrane helix</keyword>
<feature type="transmembrane region" description="Helical" evidence="7">
    <location>
        <begin position="367"/>
        <end position="390"/>
    </location>
</feature>
<evidence type="ECO:0000256" key="5">
    <source>
        <dbReference type="ARBA" id="ARBA00022989"/>
    </source>
</evidence>
<protein>
    <submittedName>
        <fullName evidence="8">MFS transporter</fullName>
    </submittedName>
</protein>
<sequence>MSSSSSPSTSASTAPRSTLWSIRGFRSMFSAYALASFGDWFDAIAIQVLVVYRWGLDPFMIAMIPVVMALPSVLFSSFAGTLADRVQQAKLMTICDLLTLILSGAILFAPNMAWLLPLLALRALASVFHVPAQQALTRRVVPADLLLQATSYNGLVNQGSKIAGPLLGAVTLAALSPQACIMINMGARLLSALLLLPLWRLPKKVVSHNEAVHPQSENIGKQGFWNEWKEGWSYLWRHKRVFNTIIFAFVGLTVILMIDYQFTTLLKSISPGDEALTGQVVAAIGAGAVIMLALLNRLGRISYRWGLGGGGGLIGLGIALLGLCPPGSHTVLLLGFGFLIGLGNGASILSQNYILQKETSPEVVGRVFGIQNTMSSLVMLAAPLAGGLLIRAVSAGTAFLIIGIAMTVIGILGILFGRKLWAAPSTNANSGETASSADPGIAVRDSIY</sequence>
<evidence type="ECO:0000256" key="6">
    <source>
        <dbReference type="ARBA" id="ARBA00023136"/>
    </source>
</evidence>
<comment type="caution">
    <text evidence="8">The sequence shown here is derived from an EMBL/GenBank/DDBJ whole genome shotgun (WGS) entry which is preliminary data.</text>
</comment>
<evidence type="ECO:0000256" key="4">
    <source>
        <dbReference type="ARBA" id="ARBA00022692"/>
    </source>
</evidence>
<evidence type="ECO:0000256" key="2">
    <source>
        <dbReference type="ARBA" id="ARBA00022448"/>
    </source>
</evidence>
<evidence type="ECO:0000313" key="8">
    <source>
        <dbReference type="EMBL" id="MEF2967461.1"/>
    </source>
</evidence>
<evidence type="ECO:0000313" key="9">
    <source>
        <dbReference type="Proteomes" id="UP001306950"/>
    </source>
</evidence>
<reference evidence="8 9" key="1">
    <citation type="submission" date="2024-02" db="EMBL/GenBank/DDBJ databases">
        <title>A nitrogen-fixing paenibacillus bacterium.</title>
        <authorList>
            <person name="Zhang W.L."/>
            <person name="Chen S.F."/>
        </authorList>
    </citation>
    <scope>NUCLEOTIDE SEQUENCE [LARGE SCALE GENOMIC DNA]</scope>
    <source>
        <strain evidence="8 9">M1</strain>
    </source>
</reference>
<proteinExistence type="predicted"/>